<evidence type="ECO:0000256" key="2">
    <source>
        <dbReference type="ARBA" id="ARBA00023026"/>
    </source>
</evidence>
<dbReference type="Pfam" id="PF01476">
    <property type="entry name" value="LysM"/>
    <property type="match status" value="5"/>
</dbReference>
<dbReference type="InterPro" id="IPR052210">
    <property type="entry name" value="LysM1-like"/>
</dbReference>
<feature type="compositionally biased region" description="Low complexity" evidence="3">
    <location>
        <begin position="561"/>
        <end position="571"/>
    </location>
</feature>
<dbReference type="CDD" id="cd00118">
    <property type="entry name" value="LysM"/>
    <property type="match status" value="5"/>
</dbReference>
<dbReference type="VEuPathDB" id="FungiDB:CPC735_070740"/>
<evidence type="ECO:0000256" key="1">
    <source>
        <dbReference type="ARBA" id="ARBA00022669"/>
    </source>
</evidence>
<evidence type="ECO:0000259" key="4">
    <source>
        <dbReference type="PROSITE" id="PS51782"/>
    </source>
</evidence>
<dbReference type="SUPFAM" id="SSF54106">
    <property type="entry name" value="LysM domain"/>
    <property type="match status" value="3"/>
</dbReference>
<feature type="domain" description="LysM" evidence="4">
    <location>
        <begin position="287"/>
        <end position="335"/>
    </location>
</feature>
<dbReference type="OrthoDB" id="5985073at2759"/>
<reference evidence="5 6" key="1">
    <citation type="journal article" date="2009" name="Genome Res.">
        <title>Comparative genomic analyses of the human fungal pathogens Coccidioides and their relatives.</title>
        <authorList>
            <person name="Sharpton T.J."/>
            <person name="Stajich J.E."/>
            <person name="Rounsley S.D."/>
            <person name="Gardner M.J."/>
            <person name="Wortman J.R."/>
            <person name="Jordar V.S."/>
            <person name="Maiti R."/>
            <person name="Kodira C.D."/>
            <person name="Neafsey D.E."/>
            <person name="Zeng Q."/>
            <person name="Hung C.-Y."/>
            <person name="McMahan C."/>
            <person name="Muszewska A."/>
            <person name="Grynberg M."/>
            <person name="Mandel M.A."/>
            <person name="Kellner E.M."/>
            <person name="Barker B.M."/>
            <person name="Galgiani J.N."/>
            <person name="Orbach M.J."/>
            <person name="Kirkland T.N."/>
            <person name="Cole G.T."/>
            <person name="Henn M.R."/>
            <person name="Birren B.W."/>
            <person name="Taylor J.W."/>
        </authorList>
    </citation>
    <scope>NUCLEOTIDE SEQUENCE [LARGE SCALE GENOMIC DNA]</scope>
    <source>
        <strain evidence="6">C735</strain>
    </source>
</reference>
<dbReference type="KEGG" id="cpw:9697031"/>
<feature type="region of interest" description="Disordered" evidence="3">
    <location>
        <begin position="550"/>
        <end position="585"/>
    </location>
</feature>
<gene>
    <name evidence="5" type="ORF">CPC735_070740</name>
</gene>
<keyword evidence="1" id="KW-0147">Chitin-binding</keyword>
<dbReference type="EMBL" id="ACFW01000009">
    <property type="protein sequence ID" value="EER29392.1"/>
    <property type="molecule type" value="Genomic_DNA"/>
</dbReference>
<dbReference type="AlphaFoldDB" id="C5P134"/>
<dbReference type="InterPro" id="IPR018392">
    <property type="entry name" value="LysM"/>
</dbReference>
<proteinExistence type="predicted"/>
<comment type="caution">
    <text evidence="5">The sequence shown here is derived from an EMBL/GenBank/DDBJ whole genome shotgun (WGS) entry which is preliminary data.</text>
</comment>
<dbReference type="GO" id="GO:0008061">
    <property type="term" value="F:chitin binding"/>
    <property type="evidence" value="ECO:0007669"/>
    <property type="project" value="UniProtKB-KW"/>
</dbReference>
<sequence>MPRPFVFASSVPLLTHVFHFATLLGIWGQPVFAIPMVYNASVPTTLTDTCAKALLSDVSCDPTVRNFHPGFYYPPKTLERACTSTCKDSIDAYWNAVQSSCGNETLTASFDLEASVLIVPGTYKYLYEYICLQDSGRYCNNVAATAAAIADPGNSRFNYLDAVPSGTVPPDPCDMCFIKSLRLQAGSPYFDGPALASMSAYESMTSKCGVTGQPLTTTTIGFYTEEPVVTPAPCMGKKYSIQPGDDCYSISRSQGVGTAWLLSDNNLASYCDDFPTSGDLCIVNTCKTYTVKPKDTCGGIAKSANITIPQLKAWNPIINAGCYNMDRLNGTQLCISAPGTEWVPPSVTDLPGATVTTPAPVPTDAASGSNTYCGRWYKVKKGDYCNLLVLKFAISMEDFIFLNPAINSNCTNLYADESYCVQAVGDINTYSGKPGYITTPTGAIPTAIETPFPARPNATAAPYERLNPSLPLAKGTRDGCVHYFDGADYQFNLTDTDWHSNCEVAIEVYGVDPESFAVWNAGLGNVSQPECSFKEGFRYCGSYYLQKDDVESENPTPTMPPDTTTTAATPTGPSPTSPTMTGQPSTCNKWHTVEQGDTCDTVTQKYGLKREEFLAWNPSVSSDCSQNFWLGYAYCVGVEGTTPPMTTTTTNVPTPLPTKPPAEWTQPGMAENCVKWDRATSGDYCAALAERNGITVVQLAEWNTALGANGSKCDTQFWLDYYYCVAVSG</sequence>
<evidence type="ECO:0000313" key="6">
    <source>
        <dbReference type="Proteomes" id="UP000009084"/>
    </source>
</evidence>
<feature type="domain" description="LysM" evidence="4">
    <location>
        <begin position="589"/>
        <end position="636"/>
    </location>
</feature>
<feature type="domain" description="LysM" evidence="4">
    <location>
        <begin position="237"/>
        <end position="282"/>
    </location>
</feature>
<dbReference type="Gene3D" id="3.10.350.10">
    <property type="entry name" value="LysM domain"/>
    <property type="match status" value="4"/>
</dbReference>
<feature type="domain" description="LysM" evidence="4">
    <location>
        <begin position="375"/>
        <end position="421"/>
    </location>
</feature>
<protein>
    <submittedName>
        <fullName evidence="5">LysM domain containing protein</fullName>
    </submittedName>
</protein>
<dbReference type="HOGENOM" id="CLU_010591_5_0_1"/>
<feature type="domain" description="LysM" evidence="4">
    <location>
        <begin position="675"/>
        <end position="725"/>
    </location>
</feature>
<name>C5P134_COCP7</name>
<dbReference type="PROSITE" id="PS51782">
    <property type="entry name" value="LYSM"/>
    <property type="match status" value="5"/>
</dbReference>
<dbReference type="InterPro" id="IPR036779">
    <property type="entry name" value="LysM_dom_sf"/>
</dbReference>
<accession>C5P134</accession>
<evidence type="ECO:0000313" key="5">
    <source>
        <dbReference type="EMBL" id="EER29392.1"/>
    </source>
</evidence>
<evidence type="ECO:0000256" key="3">
    <source>
        <dbReference type="SAM" id="MobiDB-lite"/>
    </source>
</evidence>
<dbReference type="PANTHER" id="PTHR34997">
    <property type="entry name" value="AM15"/>
    <property type="match status" value="1"/>
</dbReference>
<dbReference type="PANTHER" id="PTHR34997:SF1">
    <property type="entry name" value="PEPTIDOGLYCAN-BINDING LYSIN DOMAIN"/>
    <property type="match status" value="1"/>
</dbReference>
<organism evidence="5 6">
    <name type="scientific">Coccidioides posadasii (strain C735)</name>
    <name type="common">Valley fever fungus</name>
    <dbReference type="NCBI Taxonomy" id="222929"/>
    <lineage>
        <taxon>Eukaryota</taxon>
        <taxon>Fungi</taxon>
        <taxon>Dikarya</taxon>
        <taxon>Ascomycota</taxon>
        <taxon>Pezizomycotina</taxon>
        <taxon>Eurotiomycetes</taxon>
        <taxon>Eurotiomycetidae</taxon>
        <taxon>Onygenales</taxon>
        <taxon>Onygenaceae</taxon>
        <taxon>Coccidioides</taxon>
    </lineage>
</organism>
<dbReference type="SMART" id="SM00257">
    <property type="entry name" value="LysM"/>
    <property type="match status" value="4"/>
</dbReference>
<dbReference type="Proteomes" id="UP000009084">
    <property type="component" value="Unassembled WGS sequence"/>
</dbReference>
<keyword evidence="2" id="KW-0843">Virulence</keyword>